<keyword evidence="3" id="KW-1185">Reference proteome</keyword>
<name>A0A8K0ISV2_COCNU</name>
<comment type="caution">
    <text evidence="2">The sequence shown here is derived from an EMBL/GenBank/DDBJ whole genome shotgun (WGS) entry which is preliminary data.</text>
</comment>
<keyword evidence="1" id="KW-0175">Coiled coil</keyword>
<accession>A0A8K0ISV2</accession>
<dbReference type="AlphaFoldDB" id="A0A8K0ISV2"/>
<reference evidence="2" key="2">
    <citation type="submission" date="2019-07" db="EMBL/GenBank/DDBJ databases">
        <authorList>
            <person name="Yang Y."/>
            <person name="Bocs S."/>
            <person name="Baudouin L."/>
        </authorList>
    </citation>
    <scope>NUCLEOTIDE SEQUENCE</scope>
    <source>
        <tissue evidence="2">Spear leaf of Hainan Tall coconut</tissue>
    </source>
</reference>
<dbReference type="EMBL" id="CM017883">
    <property type="protein sequence ID" value="KAG1365352.1"/>
    <property type="molecule type" value="Genomic_DNA"/>
</dbReference>
<protein>
    <submittedName>
        <fullName evidence="2">Uncharacterized protein</fullName>
    </submittedName>
</protein>
<evidence type="ECO:0000313" key="2">
    <source>
        <dbReference type="EMBL" id="KAG1365352.1"/>
    </source>
</evidence>
<sequence length="207" mass="23510">MFQEWGSRWSFSLASHVRFHSNKLPSCSITTVNHELDGCHEAYHQDDLECRKKRLASFEEILLKRLQHLRSKEVKSEILQHKRTSPVPTRVAPSPPILRYKASSSASIGAENDLMVIKVAPNREPTSYPFCGHLIGYDRVKASLKENDRVKASLKEKVQEADAQTKAAEKEATKKIKNAMKEAKRATKEIARLKIELLIATENITSF</sequence>
<gene>
    <name evidence="2" type="ORF">COCNU_12G003520</name>
</gene>
<evidence type="ECO:0000313" key="3">
    <source>
        <dbReference type="Proteomes" id="UP000797356"/>
    </source>
</evidence>
<proteinExistence type="predicted"/>
<feature type="coiled-coil region" evidence="1">
    <location>
        <begin position="144"/>
        <end position="203"/>
    </location>
</feature>
<dbReference type="Proteomes" id="UP000797356">
    <property type="component" value="Chromosome 12"/>
</dbReference>
<evidence type="ECO:0000256" key="1">
    <source>
        <dbReference type="SAM" id="Coils"/>
    </source>
</evidence>
<organism evidence="2 3">
    <name type="scientific">Cocos nucifera</name>
    <name type="common">Coconut palm</name>
    <dbReference type="NCBI Taxonomy" id="13894"/>
    <lineage>
        <taxon>Eukaryota</taxon>
        <taxon>Viridiplantae</taxon>
        <taxon>Streptophyta</taxon>
        <taxon>Embryophyta</taxon>
        <taxon>Tracheophyta</taxon>
        <taxon>Spermatophyta</taxon>
        <taxon>Magnoliopsida</taxon>
        <taxon>Liliopsida</taxon>
        <taxon>Arecaceae</taxon>
        <taxon>Arecoideae</taxon>
        <taxon>Cocoseae</taxon>
        <taxon>Attaleinae</taxon>
        <taxon>Cocos</taxon>
    </lineage>
</organism>
<reference evidence="2" key="1">
    <citation type="journal article" date="2017" name="Gigascience">
        <title>The genome draft of coconut (Cocos nucifera).</title>
        <authorList>
            <person name="Xiao Y."/>
            <person name="Xu P."/>
            <person name="Fan H."/>
            <person name="Baudouin L."/>
            <person name="Xia W."/>
            <person name="Bocs S."/>
            <person name="Xu J."/>
            <person name="Li Q."/>
            <person name="Guo A."/>
            <person name="Zhou L."/>
            <person name="Li J."/>
            <person name="Wu Y."/>
            <person name="Ma Z."/>
            <person name="Armero A."/>
            <person name="Issali A.E."/>
            <person name="Liu N."/>
            <person name="Peng M."/>
            <person name="Yang Y."/>
        </authorList>
    </citation>
    <scope>NUCLEOTIDE SEQUENCE</scope>
    <source>
        <tissue evidence="2">Spear leaf of Hainan Tall coconut</tissue>
    </source>
</reference>